<keyword evidence="2 3" id="KW-0560">Oxidoreductase</keyword>
<dbReference type="Gene3D" id="3.40.309.10">
    <property type="entry name" value="Aldehyde Dehydrogenase, Chain A, domain 2"/>
    <property type="match status" value="1"/>
</dbReference>
<feature type="domain" description="Aldehyde dehydrogenase" evidence="7">
    <location>
        <begin position="38"/>
        <end position="90"/>
    </location>
</feature>
<feature type="active site" evidence="4">
    <location>
        <position position="176"/>
    </location>
</feature>
<dbReference type="PANTHER" id="PTHR43570">
    <property type="entry name" value="ALDEHYDE DEHYDROGENASE"/>
    <property type="match status" value="1"/>
</dbReference>
<dbReference type="GO" id="GO:0006081">
    <property type="term" value="P:aldehyde metabolic process"/>
    <property type="evidence" value="ECO:0007669"/>
    <property type="project" value="InterPro"/>
</dbReference>
<evidence type="ECO:0000256" key="5">
    <source>
        <dbReference type="PROSITE-ProRule" id="PRU10007"/>
    </source>
</evidence>
<dbReference type="PANTHER" id="PTHR43570:SF16">
    <property type="entry name" value="ALDEHYDE DEHYDROGENASE TYPE III, ISOFORM Q"/>
    <property type="match status" value="1"/>
</dbReference>
<dbReference type="InterPro" id="IPR029510">
    <property type="entry name" value="Ald_DH_CS_GLU"/>
</dbReference>
<dbReference type="GO" id="GO:0005737">
    <property type="term" value="C:cytoplasm"/>
    <property type="evidence" value="ECO:0007669"/>
    <property type="project" value="TreeGrafter"/>
</dbReference>
<evidence type="ECO:0000259" key="7">
    <source>
        <dbReference type="Pfam" id="PF00171"/>
    </source>
</evidence>
<protein>
    <recommendedName>
        <fullName evidence="3">Aldehyde dehydrogenase</fullName>
    </recommendedName>
</protein>
<dbReference type="GO" id="GO:0004029">
    <property type="term" value="F:aldehyde dehydrogenase (NAD+) activity"/>
    <property type="evidence" value="ECO:0007669"/>
    <property type="project" value="TreeGrafter"/>
</dbReference>
<sequence length="425" mass="47541">MGSASEVVAHLRNSFKSGKTLPIEFRIKQLQNLHKMYNEKQDDIVAALHSDLRKYTPYIQRDPYGVVLAIGSWNYPLQLVMLPVQGAIAADQDCYRVYNGGIPETTALLKEKFDYIFYTGNSAVGKIIHEAATKHLTPTTLELGGKSPCYIDKSADLKYSVRRIIWGKCANVGQTCVAPDFILCTKEIQDRFIQVAKTVITEFFGTNPKDSPDYGRIVSDRHFQRILELMKGGKIAFGGDHDASEKYISPTIIIDANENDAILKEEIFGPLLPIVNITDAYDAINYINARDKPLALYIFSNNKKDVDLIMKNTSSGSVCVNDTIMQLTVDTLPFGGVGASGMGGYHGKFSFDTFSHKKSVLYKDLGILGEYLSAPRYPPYTIDELVPKKENSLDSQENYFSFAFLMNFTTFLLRLKLFSCQPSES</sequence>
<dbReference type="EMBL" id="JAACXV010013908">
    <property type="protein sequence ID" value="KAF7271727.1"/>
    <property type="molecule type" value="Genomic_DNA"/>
</dbReference>
<evidence type="ECO:0000313" key="8">
    <source>
        <dbReference type="EMBL" id="KAF7271727.1"/>
    </source>
</evidence>
<dbReference type="OrthoDB" id="440325at2759"/>
<dbReference type="PROSITE" id="PS00687">
    <property type="entry name" value="ALDEHYDE_DEHYDR_GLU"/>
    <property type="match status" value="1"/>
</dbReference>
<evidence type="ECO:0000256" key="6">
    <source>
        <dbReference type="RuleBase" id="RU003345"/>
    </source>
</evidence>
<keyword evidence="9" id="KW-1185">Reference proteome</keyword>
<dbReference type="AlphaFoldDB" id="A0A834HZB0"/>
<feature type="active site" evidence="4 5">
    <location>
        <position position="142"/>
    </location>
</feature>
<comment type="similarity">
    <text evidence="1 3 6">Belongs to the aldehyde dehydrogenase family.</text>
</comment>
<dbReference type="Proteomes" id="UP000625711">
    <property type="component" value="Unassembled WGS sequence"/>
</dbReference>
<dbReference type="InterPro" id="IPR016163">
    <property type="entry name" value="Ald_DH_C"/>
</dbReference>
<dbReference type="PIRSF" id="PIRSF036492">
    <property type="entry name" value="ALDH"/>
    <property type="match status" value="1"/>
</dbReference>
<reference evidence="8" key="1">
    <citation type="submission" date="2020-08" db="EMBL/GenBank/DDBJ databases">
        <title>Genome sequencing and assembly of the red palm weevil Rhynchophorus ferrugineus.</title>
        <authorList>
            <person name="Dias G.B."/>
            <person name="Bergman C.M."/>
            <person name="Manee M."/>
        </authorList>
    </citation>
    <scope>NUCLEOTIDE SEQUENCE</scope>
    <source>
        <strain evidence="8">AA-2017</strain>
        <tissue evidence="8">Whole larva</tissue>
    </source>
</reference>
<dbReference type="FunFam" id="3.40.309.10:FF:000003">
    <property type="entry name" value="Aldehyde dehydrogenase"/>
    <property type="match status" value="1"/>
</dbReference>
<dbReference type="InterPro" id="IPR015590">
    <property type="entry name" value="Aldehyde_DH_dom"/>
</dbReference>
<evidence type="ECO:0000256" key="1">
    <source>
        <dbReference type="ARBA" id="ARBA00009986"/>
    </source>
</evidence>
<evidence type="ECO:0000256" key="2">
    <source>
        <dbReference type="ARBA" id="ARBA00023002"/>
    </source>
</evidence>
<proteinExistence type="inferred from homology"/>
<dbReference type="InterPro" id="IPR016161">
    <property type="entry name" value="Ald_DH/histidinol_DH"/>
</dbReference>
<evidence type="ECO:0000256" key="4">
    <source>
        <dbReference type="PIRSR" id="PIRSR036492-1"/>
    </source>
</evidence>
<dbReference type="Pfam" id="PF00171">
    <property type="entry name" value="Aldedh"/>
    <property type="match status" value="2"/>
</dbReference>
<comment type="caution">
    <text evidence="8">The sequence shown here is derived from an EMBL/GenBank/DDBJ whole genome shotgun (WGS) entry which is preliminary data.</text>
</comment>
<feature type="domain" description="Aldehyde dehydrogenase" evidence="7">
    <location>
        <begin position="110"/>
        <end position="360"/>
    </location>
</feature>
<dbReference type="InterPro" id="IPR016162">
    <property type="entry name" value="Ald_DH_N"/>
</dbReference>
<evidence type="ECO:0000256" key="3">
    <source>
        <dbReference type="PIRNR" id="PIRNR036492"/>
    </source>
</evidence>
<dbReference type="InterPro" id="IPR012394">
    <property type="entry name" value="Aldehyde_DH_NAD(P)"/>
</dbReference>
<name>A0A834HZB0_RHYFE</name>
<dbReference type="SUPFAM" id="SSF53720">
    <property type="entry name" value="ALDH-like"/>
    <property type="match status" value="1"/>
</dbReference>
<accession>A0A834HZB0</accession>
<gene>
    <name evidence="8" type="ORF">GWI33_015436</name>
</gene>
<evidence type="ECO:0000313" key="9">
    <source>
        <dbReference type="Proteomes" id="UP000625711"/>
    </source>
</evidence>
<dbReference type="Gene3D" id="3.40.605.10">
    <property type="entry name" value="Aldehyde Dehydrogenase, Chain A, domain 1"/>
    <property type="match status" value="3"/>
</dbReference>
<organism evidence="8 9">
    <name type="scientific">Rhynchophorus ferrugineus</name>
    <name type="common">Red palm weevil</name>
    <name type="synonym">Curculio ferrugineus</name>
    <dbReference type="NCBI Taxonomy" id="354439"/>
    <lineage>
        <taxon>Eukaryota</taxon>
        <taxon>Metazoa</taxon>
        <taxon>Ecdysozoa</taxon>
        <taxon>Arthropoda</taxon>
        <taxon>Hexapoda</taxon>
        <taxon>Insecta</taxon>
        <taxon>Pterygota</taxon>
        <taxon>Neoptera</taxon>
        <taxon>Endopterygota</taxon>
        <taxon>Coleoptera</taxon>
        <taxon>Polyphaga</taxon>
        <taxon>Cucujiformia</taxon>
        <taxon>Curculionidae</taxon>
        <taxon>Dryophthorinae</taxon>
        <taxon>Rhynchophorus</taxon>
    </lineage>
</organism>